<organism evidence="7 8">
    <name type="scientific">Anthostomella pinea</name>
    <dbReference type="NCBI Taxonomy" id="933095"/>
    <lineage>
        <taxon>Eukaryota</taxon>
        <taxon>Fungi</taxon>
        <taxon>Dikarya</taxon>
        <taxon>Ascomycota</taxon>
        <taxon>Pezizomycotina</taxon>
        <taxon>Sordariomycetes</taxon>
        <taxon>Xylariomycetidae</taxon>
        <taxon>Xylariales</taxon>
        <taxon>Xylariaceae</taxon>
        <taxon>Anthostomella</taxon>
    </lineage>
</organism>
<keyword evidence="3 5" id="KW-0863">Zinc-finger</keyword>
<evidence type="ECO:0000313" key="8">
    <source>
        <dbReference type="Proteomes" id="UP001295740"/>
    </source>
</evidence>
<reference evidence="7" key="1">
    <citation type="submission" date="2023-10" db="EMBL/GenBank/DDBJ databases">
        <authorList>
            <person name="Hackl T."/>
        </authorList>
    </citation>
    <scope>NUCLEOTIDE SEQUENCE</scope>
</reference>
<feature type="domain" description="C2H2-type" evidence="6">
    <location>
        <begin position="54"/>
        <end position="82"/>
    </location>
</feature>
<evidence type="ECO:0000256" key="4">
    <source>
        <dbReference type="ARBA" id="ARBA00022833"/>
    </source>
</evidence>
<dbReference type="SMART" id="SM00355">
    <property type="entry name" value="ZnF_C2H2"/>
    <property type="match status" value="2"/>
</dbReference>
<evidence type="ECO:0000259" key="6">
    <source>
        <dbReference type="PROSITE" id="PS50157"/>
    </source>
</evidence>
<comment type="caution">
    <text evidence="7">The sequence shown here is derived from an EMBL/GenBank/DDBJ whole genome shotgun (WGS) entry which is preliminary data.</text>
</comment>
<dbReference type="Gene3D" id="3.30.160.60">
    <property type="entry name" value="Classic Zinc Finger"/>
    <property type="match status" value="1"/>
</dbReference>
<dbReference type="GO" id="GO:0008270">
    <property type="term" value="F:zinc ion binding"/>
    <property type="evidence" value="ECO:0007669"/>
    <property type="project" value="UniProtKB-KW"/>
</dbReference>
<dbReference type="InterPro" id="IPR013087">
    <property type="entry name" value="Znf_C2H2_type"/>
</dbReference>
<dbReference type="Proteomes" id="UP001295740">
    <property type="component" value="Unassembled WGS sequence"/>
</dbReference>
<keyword evidence="8" id="KW-1185">Reference proteome</keyword>
<evidence type="ECO:0000256" key="2">
    <source>
        <dbReference type="ARBA" id="ARBA00022737"/>
    </source>
</evidence>
<dbReference type="InterPro" id="IPR057026">
    <property type="entry name" value="Znf-C2H2_ascomycetes"/>
</dbReference>
<keyword evidence="2" id="KW-0677">Repeat</keyword>
<dbReference type="EMBL" id="CAUWAG010000010">
    <property type="protein sequence ID" value="CAJ2507757.1"/>
    <property type="molecule type" value="Genomic_DNA"/>
</dbReference>
<sequence length="232" mass="25898">MPEVKNRGVAPERASSSILGDPEYRPYICECCPKKPKKFGTLEQLSKHEAEKQYECTFCPNRFKSRNEAIRHLNSVHLRHHSWSCSALGNAGAPFGLSPAFHDSPSQPGVADSCGYCGEDFARNGGGAAVGDGGVGDDGDGALCATVVDWHERLHHMRHVHHYMECNKNKRFYRADHFRQHLKHSHAGTSGRWTNLLENACMLEEEPPQPRVSKVSALDMFLGEPRPRPNLQ</sequence>
<dbReference type="InterPro" id="IPR036236">
    <property type="entry name" value="Znf_C2H2_sf"/>
</dbReference>
<accession>A0AAI8YK75</accession>
<dbReference type="PANTHER" id="PTHR24408">
    <property type="entry name" value="ZINC FINGER PROTEIN"/>
    <property type="match status" value="1"/>
</dbReference>
<name>A0AAI8YK75_9PEZI</name>
<evidence type="ECO:0000313" key="7">
    <source>
        <dbReference type="EMBL" id="CAJ2507757.1"/>
    </source>
</evidence>
<gene>
    <name evidence="7" type="ORF">KHLLAP_LOCUS8225</name>
</gene>
<evidence type="ECO:0000256" key="5">
    <source>
        <dbReference type="PROSITE-ProRule" id="PRU00042"/>
    </source>
</evidence>
<evidence type="ECO:0000256" key="1">
    <source>
        <dbReference type="ARBA" id="ARBA00022723"/>
    </source>
</evidence>
<dbReference type="PROSITE" id="PS50157">
    <property type="entry name" value="ZINC_FINGER_C2H2_2"/>
    <property type="match status" value="1"/>
</dbReference>
<evidence type="ECO:0000256" key="3">
    <source>
        <dbReference type="ARBA" id="ARBA00022771"/>
    </source>
</evidence>
<keyword evidence="1" id="KW-0479">Metal-binding</keyword>
<dbReference type="SUPFAM" id="SSF57667">
    <property type="entry name" value="beta-beta-alpha zinc fingers"/>
    <property type="match status" value="1"/>
</dbReference>
<dbReference type="Pfam" id="PF24537">
    <property type="entry name" value="zf-C2H2_fungi"/>
    <property type="match status" value="1"/>
</dbReference>
<dbReference type="GO" id="GO:0000981">
    <property type="term" value="F:DNA-binding transcription factor activity, RNA polymerase II-specific"/>
    <property type="evidence" value="ECO:0007669"/>
    <property type="project" value="TreeGrafter"/>
</dbReference>
<protein>
    <submittedName>
        <fullName evidence="7">Uu.00g089430.m01.CDS01</fullName>
    </submittedName>
</protein>
<proteinExistence type="predicted"/>
<keyword evidence="4" id="KW-0862">Zinc</keyword>
<dbReference type="GO" id="GO:0005634">
    <property type="term" value="C:nucleus"/>
    <property type="evidence" value="ECO:0007669"/>
    <property type="project" value="TreeGrafter"/>
</dbReference>
<dbReference type="GO" id="GO:0043565">
    <property type="term" value="F:sequence-specific DNA binding"/>
    <property type="evidence" value="ECO:0007669"/>
    <property type="project" value="TreeGrafter"/>
</dbReference>
<dbReference type="PROSITE" id="PS00028">
    <property type="entry name" value="ZINC_FINGER_C2H2_1"/>
    <property type="match status" value="1"/>
</dbReference>
<dbReference type="PANTHER" id="PTHR24408:SF58">
    <property type="entry name" value="TRANSCRIPTION FACTOR (TFIIIA), PUTATIVE (AFU_ORTHOLOGUE AFUA_1G05150)-RELATED"/>
    <property type="match status" value="1"/>
</dbReference>
<dbReference type="AlphaFoldDB" id="A0AAI8YK75"/>